<evidence type="ECO:0000256" key="2">
    <source>
        <dbReference type="ARBA" id="ARBA00006829"/>
    </source>
</evidence>
<feature type="transmembrane region" description="Helical" evidence="9">
    <location>
        <begin position="138"/>
        <end position="157"/>
    </location>
</feature>
<dbReference type="Pfam" id="PF07690">
    <property type="entry name" value="MFS_1"/>
    <property type="match status" value="3"/>
</dbReference>
<feature type="transmembrane region" description="Helical" evidence="9">
    <location>
        <begin position="634"/>
        <end position="653"/>
    </location>
</feature>
<evidence type="ECO:0000313" key="12">
    <source>
        <dbReference type="Proteomes" id="UP000838412"/>
    </source>
</evidence>
<evidence type="ECO:0000313" key="11">
    <source>
        <dbReference type="EMBL" id="CAH1267526.1"/>
    </source>
</evidence>
<keyword evidence="12" id="KW-1185">Reference proteome</keyword>
<evidence type="ECO:0000256" key="4">
    <source>
        <dbReference type="ARBA" id="ARBA00022692"/>
    </source>
</evidence>
<dbReference type="GO" id="GO:0016020">
    <property type="term" value="C:membrane"/>
    <property type="evidence" value="ECO:0007669"/>
    <property type="project" value="UniProtKB-SubCell"/>
</dbReference>
<dbReference type="PANTHER" id="PTHR23506">
    <property type="entry name" value="GH10249P"/>
    <property type="match status" value="1"/>
</dbReference>
<keyword evidence="3" id="KW-0813">Transport</keyword>
<evidence type="ECO:0000256" key="5">
    <source>
        <dbReference type="ARBA" id="ARBA00022775"/>
    </source>
</evidence>
<evidence type="ECO:0000256" key="6">
    <source>
        <dbReference type="ARBA" id="ARBA00022989"/>
    </source>
</evidence>
<feature type="transmembrane region" description="Helical" evidence="9">
    <location>
        <begin position="769"/>
        <end position="789"/>
    </location>
</feature>
<dbReference type="InterPro" id="IPR020846">
    <property type="entry name" value="MFS_dom"/>
</dbReference>
<feature type="transmembrane region" description="Helical" evidence="9">
    <location>
        <begin position="841"/>
        <end position="859"/>
    </location>
</feature>
<organism evidence="11 12">
    <name type="scientific">Branchiostoma lanceolatum</name>
    <name type="common">Common lancelet</name>
    <name type="synonym">Amphioxus lanceolatum</name>
    <dbReference type="NCBI Taxonomy" id="7740"/>
    <lineage>
        <taxon>Eukaryota</taxon>
        <taxon>Metazoa</taxon>
        <taxon>Chordata</taxon>
        <taxon>Cephalochordata</taxon>
        <taxon>Leptocardii</taxon>
        <taxon>Amphioxiformes</taxon>
        <taxon>Branchiostomatidae</taxon>
        <taxon>Branchiostoma</taxon>
    </lineage>
</organism>
<dbReference type="EMBL" id="OV696691">
    <property type="protein sequence ID" value="CAH1267526.1"/>
    <property type="molecule type" value="Genomic_DNA"/>
</dbReference>
<feature type="transmembrane region" description="Helical" evidence="9">
    <location>
        <begin position="659"/>
        <end position="683"/>
    </location>
</feature>
<sequence>MKKNEKDDSETSRLLGGQNASRHVQLETDSVPDVVTYGSATDEHTEQVVSDTETPAEEEGFSCRRASKRQILSFICVASLNFSGYCYYSVIAPFFPDEAIKRGASQTVVGLIFGCFAVVNFLGGLVFGKYLTAIGSRFMLTSGVFVGGSCSVLFGLLEYTEGTTFIVFCFAIRSIEALGVAGFQTAGTAILTHAFPNNVATVMGSLEIFTGLGLMAGPPIGGVLYDLGGFKTPFMTMGGLLLCCCVFVTVLIPPQPDEQEGKTDVPLLSFFKIPAFLIACGLAIMVACMLDYIDPVLQPYLIKEFKTSPVRIGLMYLLWAAIYSVLAPAWGRLADKKKWVPIMVPLGMLVTSVGTLILGPSPLLTDYVHILPKTEWVNTVGLAVIAVSVGASLTPIVNIMLWAASDAGMESNFALYGVVSGVMNAFFAIGDLVGPLGSSALSQRFGFPWASTAFGGLVLFYVCNLSRYRNKMLIVVVFYSYNGCLKTRRSLHNSIMEVKKDDCETSRLLDGQNGSRHVQLKIDSVPDVITYGSLTDEHTEQVVSDSDTETPKKEEGFSCGNASKRQILSFICVAFLNFAGMSCQAIIAPFFPNEALRRGASQTTVGFVFGCFSGVQFLGGLVFGKFITTVGSRFVLISGVFVAGSCSLLFGFLEYMEGATFIAFCFAIRTMEALGVSAQITAATTILTHEFPNNVAKVMGILEIFTGLGMMTGPPIGGVLYNLGGFKLPFFTVGGMMLCCCAVLTVLVPTQVDEQEGGKDVSMLSFLKIPTVIMACGVTVVVYCTIQYLNPVFQPYVAKEFNVSPPQVGLYFLLLASVYAVCAPLWGWLADKKKCVRIMMILGLLVLSAGALLFGPSPLLTDYLTLLPKTLWINIVGIVVISLSVGSVLAPLFNVMLWAASDAGMEIDFAVYGLVSGIFGAFMSMGNFIGPTVSSALVEKFGLPWASTAFSGFILFSMLLVLTFTICESVCKRCRAGPLTEEEVQGLVLTSP</sequence>
<comment type="similarity">
    <text evidence="2">Belongs to the major facilitator superfamily. Vesicular transporter family.</text>
</comment>
<dbReference type="SUPFAM" id="SSF103473">
    <property type="entry name" value="MFS general substrate transporter"/>
    <property type="match status" value="2"/>
</dbReference>
<feature type="transmembrane region" description="Helical" evidence="9">
    <location>
        <begin position="234"/>
        <end position="252"/>
    </location>
</feature>
<accession>A0A8K0EVF6</accession>
<feature type="transmembrane region" description="Helical" evidence="9">
    <location>
        <begin position="273"/>
        <end position="293"/>
    </location>
</feature>
<dbReference type="GO" id="GO:0022857">
    <property type="term" value="F:transmembrane transporter activity"/>
    <property type="evidence" value="ECO:0007669"/>
    <property type="project" value="InterPro"/>
</dbReference>
<evidence type="ECO:0000256" key="3">
    <source>
        <dbReference type="ARBA" id="ARBA00022448"/>
    </source>
</evidence>
<feature type="transmembrane region" description="Helical" evidence="9">
    <location>
        <begin position="413"/>
        <end position="433"/>
    </location>
</feature>
<feature type="transmembrane region" description="Helical" evidence="9">
    <location>
        <begin position="607"/>
        <end position="627"/>
    </location>
</feature>
<dbReference type="AlphaFoldDB" id="A0A8K0EVF6"/>
<protein>
    <submittedName>
        <fullName evidence="11">SLC18B1 protein</fullName>
    </submittedName>
</protein>
<keyword evidence="5" id="KW-0532">Neurotransmitter transport</keyword>
<keyword evidence="4 9" id="KW-0812">Transmembrane</keyword>
<feature type="transmembrane region" description="Helical" evidence="9">
    <location>
        <begin position="809"/>
        <end position="829"/>
    </location>
</feature>
<evidence type="ECO:0000256" key="8">
    <source>
        <dbReference type="SAM" id="MobiDB-lite"/>
    </source>
</evidence>
<dbReference type="InterPro" id="IPR036259">
    <property type="entry name" value="MFS_trans_sf"/>
</dbReference>
<feature type="transmembrane region" description="Helical" evidence="9">
    <location>
        <begin position="380"/>
        <end position="401"/>
    </location>
</feature>
<evidence type="ECO:0000256" key="1">
    <source>
        <dbReference type="ARBA" id="ARBA00004141"/>
    </source>
</evidence>
<dbReference type="InterPro" id="IPR050930">
    <property type="entry name" value="MFS_Vesicular_Transporter"/>
</dbReference>
<reference evidence="11" key="1">
    <citation type="submission" date="2022-01" db="EMBL/GenBank/DDBJ databases">
        <authorList>
            <person name="Braso-Vives M."/>
        </authorList>
    </citation>
    <scope>NUCLEOTIDE SEQUENCE</scope>
</reference>
<name>A0A8K0EVF6_BRALA</name>
<proteinExistence type="inferred from homology"/>
<feature type="transmembrane region" description="Helical" evidence="9">
    <location>
        <begin position="313"/>
        <end position="330"/>
    </location>
</feature>
<feature type="transmembrane region" description="Helical" evidence="9">
    <location>
        <begin position="871"/>
        <end position="897"/>
    </location>
</feature>
<feature type="transmembrane region" description="Helical" evidence="9">
    <location>
        <begin position="107"/>
        <end position="126"/>
    </location>
</feature>
<feature type="transmembrane region" description="Helical" evidence="9">
    <location>
        <begin position="567"/>
        <end position="587"/>
    </location>
</feature>
<feature type="transmembrane region" description="Helical" evidence="9">
    <location>
        <begin position="695"/>
        <end position="716"/>
    </location>
</feature>
<feature type="transmembrane region" description="Helical" evidence="9">
    <location>
        <begin position="342"/>
        <end position="360"/>
    </location>
</feature>
<keyword evidence="6 9" id="KW-1133">Transmembrane helix</keyword>
<keyword evidence="7 9" id="KW-0472">Membrane</keyword>
<dbReference type="PANTHER" id="PTHR23506:SF26">
    <property type="entry name" value="MFS-TYPE TRANSPORTER SLC18B1"/>
    <property type="match status" value="1"/>
</dbReference>
<evidence type="ECO:0000256" key="9">
    <source>
        <dbReference type="SAM" id="Phobius"/>
    </source>
</evidence>
<evidence type="ECO:0000256" key="7">
    <source>
        <dbReference type="ARBA" id="ARBA00023136"/>
    </source>
</evidence>
<feature type="transmembrane region" description="Helical" evidence="9">
    <location>
        <begin position="445"/>
        <end position="463"/>
    </location>
</feature>
<feature type="region of interest" description="Disordered" evidence="8">
    <location>
        <begin position="1"/>
        <end position="29"/>
    </location>
</feature>
<evidence type="ECO:0000259" key="10">
    <source>
        <dbReference type="PROSITE" id="PS50850"/>
    </source>
</evidence>
<dbReference type="InterPro" id="IPR001958">
    <property type="entry name" value="Tet-R_TetA/multi-R_MdtG-like"/>
</dbReference>
<feature type="transmembrane region" description="Helical" evidence="9">
    <location>
        <begin position="949"/>
        <end position="967"/>
    </location>
</feature>
<feature type="domain" description="Major facilitator superfamily (MFS) profile" evidence="10">
    <location>
        <begin position="72"/>
        <end position="482"/>
    </location>
</feature>
<gene>
    <name evidence="11" type="primary">SLC18B1</name>
    <name evidence="11" type="ORF">BLAG_LOCUS20852</name>
</gene>
<dbReference type="InterPro" id="IPR011701">
    <property type="entry name" value="MFS"/>
</dbReference>
<dbReference type="PRINTS" id="PR01035">
    <property type="entry name" value="TCRTETA"/>
</dbReference>
<feature type="transmembrane region" description="Helical" evidence="9">
    <location>
        <begin position="728"/>
        <end position="748"/>
    </location>
</feature>
<feature type="compositionally biased region" description="Basic and acidic residues" evidence="8">
    <location>
        <begin position="1"/>
        <end position="11"/>
    </location>
</feature>
<feature type="domain" description="Major facilitator superfamily (MFS) profile" evidence="10">
    <location>
        <begin position="569"/>
        <end position="975"/>
    </location>
</feature>
<feature type="transmembrane region" description="Helical" evidence="9">
    <location>
        <begin position="909"/>
        <end position="929"/>
    </location>
</feature>
<comment type="subcellular location">
    <subcellularLocation>
        <location evidence="1">Membrane</location>
        <topology evidence="1">Multi-pass membrane protein</topology>
    </subcellularLocation>
</comment>
<feature type="transmembrane region" description="Helical" evidence="9">
    <location>
        <begin position="195"/>
        <end position="214"/>
    </location>
</feature>
<feature type="transmembrane region" description="Helical" evidence="9">
    <location>
        <begin position="71"/>
        <end position="95"/>
    </location>
</feature>
<dbReference type="Gene3D" id="1.20.1250.20">
    <property type="entry name" value="MFS general substrate transporter like domains"/>
    <property type="match status" value="4"/>
</dbReference>
<dbReference type="PROSITE" id="PS50850">
    <property type="entry name" value="MFS"/>
    <property type="match status" value="2"/>
</dbReference>
<dbReference type="OrthoDB" id="446368at2759"/>
<feature type="transmembrane region" description="Helical" evidence="9">
    <location>
        <begin position="163"/>
        <end position="183"/>
    </location>
</feature>
<dbReference type="Proteomes" id="UP000838412">
    <property type="component" value="Chromosome 6"/>
</dbReference>